<dbReference type="AlphaFoldDB" id="A0A7J7JMS0"/>
<dbReference type="Gene3D" id="2.70.210.12">
    <property type="entry name" value="GTP1/OBG domain"/>
    <property type="match status" value="1"/>
</dbReference>
<dbReference type="Pfam" id="PF01018">
    <property type="entry name" value="GTP1_OBG"/>
    <property type="match status" value="1"/>
</dbReference>
<dbReference type="PANTHER" id="PTHR11702">
    <property type="entry name" value="DEVELOPMENTALLY REGULATED GTP-BINDING PROTEIN-RELATED"/>
    <property type="match status" value="1"/>
</dbReference>
<dbReference type="Pfam" id="PF01926">
    <property type="entry name" value="MMR_HSR1"/>
    <property type="match status" value="1"/>
</dbReference>
<sequence length="394" mass="43956">MALYKQSIHSLYYQPLRIEHLQPLLQICNNILLNHFMSTHRKRKPPKVVLPRPQISEKKLYKRFVDYLPVRVKGGDGGNGLVAFSSLPCKEWAGPDGGNGGNGGHVIAVASHNVSSLARIKRDLKGNNGVPGRTRCQHGKNADHLYVNVPLGTMVKDKTTRTVLADLKKENQSYILGRGGAGGHGNHYYLSNELRAPTIAEEGGKGEERELILEMRVSAHVGLVGFPNAGKSTLLTTLSRAKPKVADYPFTTLNPHIGMVEYNDGVQVAVADIPGLIEGSHMNRGLGISFLRHIEKCLCLLYVLDMSAKDPLWHLEQLQYELEQYMQHLSKRPHAIVANKIDLPESRSNVELLRNSVKLPVIEVSGKEHWNIDSLKQEIRRLHDRFASYNSQTT</sequence>
<keyword evidence="2" id="KW-0690">Ribosome biogenesis</keyword>
<dbReference type="PROSITE" id="PS51710">
    <property type="entry name" value="G_OBG"/>
    <property type="match status" value="1"/>
</dbReference>
<keyword evidence="3" id="KW-0547">Nucleotide-binding</keyword>
<comment type="caution">
    <text evidence="7">The sequence shown here is derived from an EMBL/GenBank/DDBJ whole genome shotgun (WGS) entry which is preliminary data.</text>
</comment>
<dbReference type="PROSITE" id="PS51883">
    <property type="entry name" value="OBG"/>
    <property type="match status" value="1"/>
</dbReference>
<dbReference type="InterPro" id="IPR036726">
    <property type="entry name" value="GTP1_OBG_dom_sf"/>
</dbReference>
<evidence type="ECO:0000256" key="2">
    <source>
        <dbReference type="ARBA" id="ARBA00022517"/>
    </source>
</evidence>
<dbReference type="EMBL" id="VXIV02002186">
    <property type="protein sequence ID" value="KAF6026904.1"/>
    <property type="molecule type" value="Genomic_DNA"/>
</dbReference>
<gene>
    <name evidence="7" type="ORF">EB796_014798</name>
</gene>
<dbReference type="HAMAP" id="MF_01454">
    <property type="entry name" value="GTPase_Obg"/>
    <property type="match status" value="1"/>
</dbReference>
<comment type="similarity">
    <text evidence="1">Belongs to the TRAFAC class OBG-HflX-like GTPase superfamily. OBG GTPase family.</text>
</comment>
<dbReference type="InterPro" id="IPR014100">
    <property type="entry name" value="GTP-bd_Obg/CgtA"/>
</dbReference>
<dbReference type="GO" id="GO:0005525">
    <property type="term" value="F:GTP binding"/>
    <property type="evidence" value="ECO:0007669"/>
    <property type="project" value="UniProtKB-KW"/>
</dbReference>
<dbReference type="GO" id="GO:0003924">
    <property type="term" value="F:GTPase activity"/>
    <property type="evidence" value="ECO:0007669"/>
    <property type="project" value="InterPro"/>
</dbReference>
<dbReference type="PANTHER" id="PTHR11702:SF31">
    <property type="entry name" value="MITOCHONDRIAL RIBOSOME-ASSOCIATED GTPASE 2"/>
    <property type="match status" value="1"/>
</dbReference>
<organism evidence="7 8">
    <name type="scientific">Bugula neritina</name>
    <name type="common">Brown bryozoan</name>
    <name type="synonym">Sertularia neritina</name>
    <dbReference type="NCBI Taxonomy" id="10212"/>
    <lineage>
        <taxon>Eukaryota</taxon>
        <taxon>Metazoa</taxon>
        <taxon>Spiralia</taxon>
        <taxon>Lophotrochozoa</taxon>
        <taxon>Bryozoa</taxon>
        <taxon>Gymnolaemata</taxon>
        <taxon>Cheilostomatida</taxon>
        <taxon>Flustrina</taxon>
        <taxon>Buguloidea</taxon>
        <taxon>Bugulidae</taxon>
        <taxon>Bugula</taxon>
    </lineage>
</organism>
<dbReference type="GO" id="GO:0000287">
    <property type="term" value="F:magnesium ion binding"/>
    <property type="evidence" value="ECO:0007669"/>
    <property type="project" value="InterPro"/>
</dbReference>
<accession>A0A7J7JMS0</accession>
<dbReference type="InterPro" id="IPR006169">
    <property type="entry name" value="GTP1_OBG_dom"/>
</dbReference>
<dbReference type="SUPFAM" id="SSF82051">
    <property type="entry name" value="Obg GTP-binding protein N-terminal domain"/>
    <property type="match status" value="1"/>
</dbReference>
<evidence type="ECO:0000313" key="8">
    <source>
        <dbReference type="Proteomes" id="UP000593567"/>
    </source>
</evidence>
<dbReference type="NCBIfam" id="NF008956">
    <property type="entry name" value="PRK12299.1"/>
    <property type="match status" value="1"/>
</dbReference>
<dbReference type="Proteomes" id="UP000593567">
    <property type="component" value="Unassembled WGS sequence"/>
</dbReference>
<dbReference type="NCBIfam" id="TIGR00231">
    <property type="entry name" value="small_GTP"/>
    <property type="match status" value="1"/>
</dbReference>
<evidence type="ECO:0000259" key="6">
    <source>
        <dbReference type="PROSITE" id="PS51883"/>
    </source>
</evidence>
<dbReference type="NCBIfam" id="TIGR02729">
    <property type="entry name" value="Obg_CgtA"/>
    <property type="match status" value="1"/>
</dbReference>
<dbReference type="InterPro" id="IPR006073">
    <property type="entry name" value="GTP-bd"/>
</dbReference>
<dbReference type="Gene3D" id="3.40.50.300">
    <property type="entry name" value="P-loop containing nucleotide triphosphate hydrolases"/>
    <property type="match status" value="1"/>
</dbReference>
<dbReference type="CDD" id="cd01898">
    <property type="entry name" value="Obg"/>
    <property type="match status" value="1"/>
</dbReference>
<proteinExistence type="inferred from homology"/>
<dbReference type="InterPro" id="IPR031167">
    <property type="entry name" value="G_OBG"/>
</dbReference>
<evidence type="ECO:0000259" key="5">
    <source>
        <dbReference type="PROSITE" id="PS51710"/>
    </source>
</evidence>
<protein>
    <submittedName>
        <fullName evidence="7">MTG2</fullName>
    </submittedName>
</protein>
<dbReference type="SUPFAM" id="SSF52540">
    <property type="entry name" value="P-loop containing nucleoside triphosphate hydrolases"/>
    <property type="match status" value="1"/>
</dbReference>
<evidence type="ECO:0000313" key="7">
    <source>
        <dbReference type="EMBL" id="KAF6026904.1"/>
    </source>
</evidence>
<dbReference type="InterPro" id="IPR045086">
    <property type="entry name" value="OBG_GTPase"/>
</dbReference>
<feature type="domain" description="Obg" evidence="6">
    <location>
        <begin position="62"/>
        <end position="218"/>
    </location>
</feature>
<dbReference type="InterPro" id="IPR027417">
    <property type="entry name" value="P-loop_NTPase"/>
</dbReference>
<evidence type="ECO:0000256" key="4">
    <source>
        <dbReference type="ARBA" id="ARBA00023134"/>
    </source>
</evidence>
<dbReference type="FunFam" id="2.70.210.12:FF:000001">
    <property type="entry name" value="GTPase Obg"/>
    <property type="match status" value="1"/>
</dbReference>
<dbReference type="GO" id="GO:0005739">
    <property type="term" value="C:mitochondrion"/>
    <property type="evidence" value="ECO:0007669"/>
    <property type="project" value="TreeGrafter"/>
</dbReference>
<dbReference type="PIRSF" id="PIRSF002401">
    <property type="entry name" value="GTP_bd_Obg/CgtA"/>
    <property type="match status" value="1"/>
</dbReference>
<evidence type="ECO:0000256" key="1">
    <source>
        <dbReference type="ARBA" id="ARBA00007699"/>
    </source>
</evidence>
<dbReference type="PRINTS" id="PR00326">
    <property type="entry name" value="GTP1OBG"/>
</dbReference>
<dbReference type="InterPro" id="IPR005225">
    <property type="entry name" value="Small_GTP-bd"/>
</dbReference>
<reference evidence="7" key="1">
    <citation type="submission" date="2020-06" db="EMBL/GenBank/DDBJ databases">
        <title>Draft genome of Bugula neritina, a colonial animal packing powerful symbionts and potential medicines.</title>
        <authorList>
            <person name="Rayko M."/>
        </authorList>
    </citation>
    <scope>NUCLEOTIDE SEQUENCE [LARGE SCALE GENOMIC DNA]</scope>
    <source>
        <strain evidence="7">Kwan_BN1</strain>
    </source>
</reference>
<name>A0A7J7JMS0_BUGNE</name>
<dbReference type="OrthoDB" id="347018at2759"/>
<keyword evidence="4" id="KW-0342">GTP-binding</keyword>
<feature type="domain" description="OBG-type G" evidence="5">
    <location>
        <begin position="219"/>
        <end position="384"/>
    </location>
</feature>
<evidence type="ECO:0000256" key="3">
    <source>
        <dbReference type="ARBA" id="ARBA00022741"/>
    </source>
</evidence>
<keyword evidence="8" id="KW-1185">Reference proteome</keyword>
<dbReference type="GO" id="GO:0042254">
    <property type="term" value="P:ribosome biogenesis"/>
    <property type="evidence" value="ECO:0007669"/>
    <property type="project" value="UniProtKB-UniRule"/>
</dbReference>